<sequence length="101" mass="11342">MTEVLELKRDSASLTLTLWGDGSASISDVYSVERRQGHASKLLDQVTWFADRHGMTLKTAAEAYGTGPRMTTSQLVKFYEKFGFVVLGDDPDYVYMERSPL</sequence>
<dbReference type="EMBL" id="MK433268">
    <property type="protein sequence ID" value="QAY17070.1"/>
    <property type="molecule type" value="Genomic_DNA"/>
</dbReference>
<evidence type="ECO:0000313" key="1">
    <source>
        <dbReference type="EMBL" id="QAY17070.1"/>
    </source>
</evidence>
<proteinExistence type="predicted"/>
<dbReference type="SUPFAM" id="SSF55729">
    <property type="entry name" value="Acyl-CoA N-acyltransferases (Nat)"/>
    <property type="match status" value="1"/>
</dbReference>
<protein>
    <submittedName>
        <fullName evidence="1">Acetyltransferase</fullName>
    </submittedName>
</protein>
<keyword evidence="1" id="KW-0808">Transferase</keyword>
<dbReference type="GO" id="GO:0016740">
    <property type="term" value="F:transferase activity"/>
    <property type="evidence" value="ECO:0007669"/>
    <property type="project" value="UniProtKB-KW"/>
</dbReference>
<accession>A0A411CT90</accession>
<dbReference type="Gene3D" id="3.40.630.30">
    <property type="match status" value="1"/>
</dbReference>
<name>A0A411CT90_9CAUD</name>
<gene>
    <name evidence="1" type="primary">36</name>
    <name evidence="1" type="ORF">SEA_POPY_36</name>
</gene>
<dbReference type="Proteomes" id="UP000290468">
    <property type="component" value="Segment"/>
</dbReference>
<reference evidence="1 2" key="1">
    <citation type="submission" date="2019-01" db="EMBL/GenBank/DDBJ databases">
        <authorList>
            <person name="Pham H.D."/>
            <person name="Pitre A."/>
            <person name="Deuttan A."/>
            <person name="Moore K."/>
            <person name="Nayek S."/>
            <person name="Hale R."/>
            <person name="Kim T."/>
            <person name="Hughes L.E."/>
            <person name="Garlena R.A."/>
            <person name="Russell D.A."/>
            <person name="Pope W.H."/>
            <person name="Jacobs-Sera D."/>
            <person name="Hatfull G.F."/>
        </authorList>
    </citation>
    <scope>NUCLEOTIDE SEQUENCE [LARGE SCALE GENOMIC DNA]</scope>
</reference>
<dbReference type="InterPro" id="IPR016181">
    <property type="entry name" value="Acyl_CoA_acyltransferase"/>
</dbReference>
<evidence type="ECO:0000313" key="2">
    <source>
        <dbReference type="Proteomes" id="UP000290468"/>
    </source>
</evidence>
<organism evidence="1 2">
    <name type="scientific">Streptomyces phage Popy</name>
    <dbReference type="NCBI Taxonomy" id="2510520"/>
    <lineage>
        <taxon>Viruses</taxon>
        <taxon>Duplodnaviria</taxon>
        <taxon>Heunggongvirae</taxon>
        <taxon>Uroviricota</taxon>
        <taxon>Caudoviricetes</taxon>
        <taxon>Rimavirus</taxon>
        <taxon>Rimavirus drgrey</taxon>
    </lineage>
</organism>